<dbReference type="AlphaFoldDB" id="A0A5M9MN84"/>
<accession>A0A5M9MN84</accession>
<proteinExistence type="inferred from homology"/>
<protein>
    <recommendedName>
        <fullName evidence="4">DNA mismatch repair protein S5 domain-containing protein</fullName>
    </recommendedName>
</protein>
<dbReference type="VEuPathDB" id="FungiDB:EYZ11_000387"/>
<feature type="compositionally biased region" description="Basic and acidic residues" evidence="3">
    <location>
        <begin position="634"/>
        <end position="647"/>
    </location>
</feature>
<dbReference type="GO" id="GO:0016887">
    <property type="term" value="F:ATP hydrolysis activity"/>
    <property type="evidence" value="ECO:0007669"/>
    <property type="project" value="InterPro"/>
</dbReference>
<dbReference type="OrthoDB" id="10263226at2759"/>
<dbReference type="InterPro" id="IPR014721">
    <property type="entry name" value="Ribsml_uS5_D2-typ_fold_subgr"/>
</dbReference>
<dbReference type="GeneID" id="54327025"/>
<evidence type="ECO:0000256" key="2">
    <source>
        <dbReference type="ARBA" id="ARBA00022763"/>
    </source>
</evidence>
<dbReference type="GO" id="GO:0030983">
    <property type="term" value="F:mismatched DNA binding"/>
    <property type="evidence" value="ECO:0007669"/>
    <property type="project" value="InterPro"/>
</dbReference>
<keyword evidence="2" id="KW-0227">DNA damage</keyword>
<organism evidence="5 6">
    <name type="scientific">Aspergillus tanneri</name>
    <dbReference type="NCBI Taxonomy" id="1220188"/>
    <lineage>
        <taxon>Eukaryota</taxon>
        <taxon>Fungi</taxon>
        <taxon>Dikarya</taxon>
        <taxon>Ascomycota</taxon>
        <taxon>Pezizomycotina</taxon>
        <taxon>Eurotiomycetes</taxon>
        <taxon>Eurotiomycetidae</taxon>
        <taxon>Eurotiales</taxon>
        <taxon>Aspergillaceae</taxon>
        <taxon>Aspergillus</taxon>
        <taxon>Aspergillus subgen. Circumdati</taxon>
    </lineage>
</organism>
<dbReference type="NCBIfam" id="TIGR00585">
    <property type="entry name" value="mutl"/>
    <property type="match status" value="1"/>
</dbReference>
<comment type="similarity">
    <text evidence="1">Belongs to the DNA mismatch repair MutL/HexB family.</text>
</comment>
<dbReference type="Pfam" id="PF01119">
    <property type="entry name" value="DNA_mis_repair"/>
    <property type="match status" value="1"/>
</dbReference>
<dbReference type="Pfam" id="PF13589">
    <property type="entry name" value="HATPase_c_3"/>
    <property type="match status" value="1"/>
</dbReference>
<dbReference type="InterPro" id="IPR038973">
    <property type="entry name" value="MutL/Mlh/Pms-like"/>
</dbReference>
<dbReference type="InterPro" id="IPR020568">
    <property type="entry name" value="Ribosomal_Su5_D2-typ_SF"/>
</dbReference>
<evidence type="ECO:0000313" key="6">
    <source>
        <dbReference type="Proteomes" id="UP000324241"/>
    </source>
</evidence>
<dbReference type="SUPFAM" id="SSF55874">
    <property type="entry name" value="ATPase domain of HSP90 chaperone/DNA topoisomerase II/histidine kinase"/>
    <property type="match status" value="1"/>
</dbReference>
<dbReference type="PROSITE" id="PS00058">
    <property type="entry name" value="DNA_MISMATCH_REPAIR_1"/>
    <property type="match status" value="1"/>
</dbReference>
<gene>
    <name evidence="5" type="ORF">ATNIH1004_004323</name>
</gene>
<feature type="compositionally biased region" description="Basic and acidic residues" evidence="3">
    <location>
        <begin position="492"/>
        <end position="504"/>
    </location>
</feature>
<dbReference type="GO" id="GO:0005524">
    <property type="term" value="F:ATP binding"/>
    <property type="evidence" value="ECO:0007669"/>
    <property type="project" value="InterPro"/>
</dbReference>
<dbReference type="RefSeq" id="XP_033427799.1">
    <property type="nucleotide sequence ID" value="XM_033568993.1"/>
</dbReference>
<sequence length="891" mass="98793">MSITALPQSAVQAIGSTSVISDPCSIVKELLDNALDAFATSVGIEISQNTLDVVQVKDNGHGIPSNGHAFVCRRTFTSKIQTLENLAKVGGKTLGFRGEALASAAEVSGGVNIFTRVETELVGSSIKYGRKGELISSERTSHPVGTTVRITDLFRYIPVRRQASLKNPAKTIAKIKRMIQSYAMCYPSKRLSLKILKARTDNNNWVYAPGQSATLMDAALKVAGTDVASNCIEKKWPPEESMDADQLRTEYTVSDYRLVSLLPGPNSEFTKMNNTGQYLSIDGRPISSTLGIGQDIVKIYKSYIRTAASGETSRTTANPFLCLQIRCPEASYDVNIEPAKDDVLFENPQRVLSIVEDLFRATYGEKGNSSDKRLPPKDRKAPNDNRFELLLARREGNESTLYNDMNTGSYLGPFKTARSLTRQAHSNSPIQSREYLEIPEAINAGVQKDLSDQEALNPWSLAKPNTPILQGSHNLLNKSGARLSTCHPVRSPGEKRKESRDAPRKSSLSSFLPTPSESPNSSSISPASTTTSQISKVSPTKRRNGHYDNASRDRDKQRYGNGALDTWFGKITQATLPWAVVDEPLDQADQPLLTELTREKFEQPSKETEYAPPGLSTPDPSVNRQDTLSSSELESQRPREMNIDSRARGKRQQQPVLEQWSARLHQLSKSGLAGLEDALDFENRKKEAIQKRRENVKNGSFSKGFKSPHLSRYLAARAALAPVPETLDSANGDKNPQIPLSDSRMKQQAFSNATSKSNLSPFDPRSYLMRRQSHQRGDISRKSSVRHINTNKLPFETIPEDQELHSIGLKHSANMSLMSKLFKITYTPDLYTRTGVEFESFATSDLEPGLTETWANRLYSMIEDKYKSKEGSTLPSVQFNFSALLRSEENP</sequence>
<dbReference type="GO" id="GO:0032389">
    <property type="term" value="C:MutLalpha complex"/>
    <property type="evidence" value="ECO:0007669"/>
    <property type="project" value="TreeGrafter"/>
</dbReference>
<feature type="compositionally biased region" description="Basic and acidic residues" evidence="3">
    <location>
        <begin position="545"/>
        <end position="558"/>
    </location>
</feature>
<feature type="domain" description="DNA mismatch repair protein S5" evidence="4">
    <location>
        <begin position="219"/>
        <end position="364"/>
    </location>
</feature>
<evidence type="ECO:0000256" key="1">
    <source>
        <dbReference type="ARBA" id="ARBA00006082"/>
    </source>
</evidence>
<dbReference type="Gene3D" id="3.30.565.10">
    <property type="entry name" value="Histidine kinase-like ATPase, C-terminal domain"/>
    <property type="match status" value="1"/>
</dbReference>
<feature type="compositionally biased region" description="Low complexity" evidence="3">
    <location>
        <begin position="513"/>
        <end position="535"/>
    </location>
</feature>
<dbReference type="InterPro" id="IPR014762">
    <property type="entry name" value="DNA_mismatch_repair_CS"/>
</dbReference>
<dbReference type="PANTHER" id="PTHR10073">
    <property type="entry name" value="DNA MISMATCH REPAIR PROTEIN MLH, PMS, MUTL"/>
    <property type="match status" value="1"/>
</dbReference>
<dbReference type="GO" id="GO:0140664">
    <property type="term" value="F:ATP-dependent DNA damage sensor activity"/>
    <property type="evidence" value="ECO:0007669"/>
    <property type="project" value="InterPro"/>
</dbReference>
<evidence type="ECO:0000259" key="4">
    <source>
        <dbReference type="SMART" id="SM01340"/>
    </source>
</evidence>
<dbReference type="Gene3D" id="3.30.230.10">
    <property type="match status" value="1"/>
</dbReference>
<dbReference type="FunFam" id="3.30.565.10:FF:000017">
    <property type="entry name" value="PMS1 homolog 1, mismatch repair system component"/>
    <property type="match status" value="1"/>
</dbReference>
<dbReference type="GO" id="GO:0006298">
    <property type="term" value="P:mismatch repair"/>
    <property type="evidence" value="ECO:0007669"/>
    <property type="project" value="InterPro"/>
</dbReference>
<dbReference type="Proteomes" id="UP000324241">
    <property type="component" value="Unassembled WGS sequence"/>
</dbReference>
<dbReference type="SUPFAM" id="SSF54211">
    <property type="entry name" value="Ribosomal protein S5 domain 2-like"/>
    <property type="match status" value="1"/>
</dbReference>
<dbReference type="InterPro" id="IPR013507">
    <property type="entry name" value="DNA_mismatch_S5_2-like"/>
</dbReference>
<evidence type="ECO:0000313" key="5">
    <source>
        <dbReference type="EMBL" id="KAA8648438.1"/>
    </source>
</evidence>
<dbReference type="InterPro" id="IPR002099">
    <property type="entry name" value="MutL/Mlh/PMS"/>
</dbReference>
<feature type="compositionally biased region" description="Polar residues" evidence="3">
    <location>
        <begin position="618"/>
        <end position="633"/>
    </location>
</feature>
<dbReference type="EMBL" id="QUQM01000003">
    <property type="protein sequence ID" value="KAA8648438.1"/>
    <property type="molecule type" value="Genomic_DNA"/>
</dbReference>
<dbReference type="PANTHER" id="PTHR10073:SF41">
    <property type="entry name" value="MISMATCH REPAIR PROTEIN, PUTATIVE (AFU_ORTHOLOGUE AFUA_8G05820)-RELATED"/>
    <property type="match status" value="1"/>
</dbReference>
<comment type="caution">
    <text evidence="5">The sequence shown here is derived from an EMBL/GenBank/DDBJ whole genome shotgun (WGS) entry which is preliminary data.</text>
</comment>
<dbReference type="InterPro" id="IPR036890">
    <property type="entry name" value="HATPase_C_sf"/>
</dbReference>
<feature type="region of interest" description="Disordered" evidence="3">
    <location>
        <begin position="479"/>
        <end position="559"/>
    </location>
</feature>
<reference evidence="5 6" key="1">
    <citation type="submission" date="2019-08" db="EMBL/GenBank/DDBJ databases">
        <title>The genome sequence of a newly discovered highly antifungal drug resistant Aspergillus species, Aspergillus tanneri NIH 1004.</title>
        <authorList>
            <person name="Mounaud S."/>
            <person name="Singh I."/>
            <person name="Joardar V."/>
            <person name="Pakala S."/>
            <person name="Pakala S."/>
            <person name="Venepally P."/>
            <person name="Chung J.K."/>
            <person name="Losada L."/>
            <person name="Nierman W.C."/>
        </authorList>
    </citation>
    <scope>NUCLEOTIDE SEQUENCE [LARGE SCALE GENOMIC DNA]</scope>
    <source>
        <strain evidence="5 6">NIH1004</strain>
    </source>
</reference>
<feature type="compositionally biased region" description="Basic and acidic residues" evidence="3">
    <location>
        <begin position="599"/>
        <end position="609"/>
    </location>
</feature>
<name>A0A5M9MN84_9EURO</name>
<feature type="region of interest" description="Disordered" evidence="3">
    <location>
        <begin position="599"/>
        <end position="652"/>
    </location>
</feature>
<dbReference type="GO" id="GO:0061982">
    <property type="term" value="P:meiosis I cell cycle process"/>
    <property type="evidence" value="ECO:0007669"/>
    <property type="project" value="UniProtKB-ARBA"/>
</dbReference>
<dbReference type="SMART" id="SM01340">
    <property type="entry name" value="DNA_mis_repair"/>
    <property type="match status" value="1"/>
</dbReference>
<evidence type="ECO:0000256" key="3">
    <source>
        <dbReference type="SAM" id="MobiDB-lite"/>
    </source>
</evidence>